<keyword evidence="3" id="KW-1185">Reference proteome</keyword>
<reference evidence="2 3" key="1">
    <citation type="submission" date="2020-08" db="EMBL/GenBank/DDBJ databases">
        <title>Amycolatopsis sp. nov. DR6-1 isolated from Dendrobium heterocarpum.</title>
        <authorList>
            <person name="Tedsree N."/>
            <person name="Kuncharoen N."/>
            <person name="Likhitwitayawuid K."/>
            <person name="Tanasupawat S."/>
        </authorList>
    </citation>
    <scope>NUCLEOTIDE SEQUENCE [LARGE SCALE GENOMIC DNA]</scope>
    <source>
        <strain evidence="2 3">DR6-1</strain>
    </source>
</reference>
<evidence type="ECO:0000256" key="1">
    <source>
        <dbReference type="SAM" id="MobiDB-lite"/>
    </source>
</evidence>
<name>A0A7W3W581_9PSEU</name>
<organism evidence="2 3">
    <name type="scientific">Amycolatopsis dendrobii</name>
    <dbReference type="NCBI Taxonomy" id="2760662"/>
    <lineage>
        <taxon>Bacteria</taxon>
        <taxon>Bacillati</taxon>
        <taxon>Actinomycetota</taxon>
        <taxon>Actinomycetes</taxon>
        <taxon>Pseudonocardiales</taxon>
        <taxon>Pseudonocardiaceae</taxon>
        <taxon>Amycolatopsis</taxon>
    </lineage>
</organism>
<feature type="region of interest" description="Disordered" evidence="1">
    <location>
        <begin position="170"/>
        <end position="190"/>
    </location>
</feature>
<evidence type="ECO:0000313" key="2">
    <source>
        <dbReference type="EMBL" id="MBB1158988.1"/>
    </source>
</evidence>
<dbReference type="AlphaFoldDB" id="A0A7W3W581"/>
<protein>
    <submittedName>
        <fullName evidence="2">Uncharacterized protein</fullName>
    </submittedName>
</protein>
<dbReference type="EMBL" id="JACGZW010000016">
    <property type="protein sequence ID" value="MBB1158988.1"/>
    <property type="molecule type" value="Genomic_DNA"/>
</dbReference>
<gene>
    <name evidence="2" type="ORF">H4281_38070</name>
</gene>
<accession>A0A7W3W581</accession>
<comment type="caution">
    <text evidence="2">The sequence shown here is derived from an EMBL/GenBank/DDBJ whole genome shotgun (WGS) entry which is preliminary data.</text>
</comment>
<proteinExistence type="predicted"/>
<dbReference type="RefSeq" id="WP_182895693.1">
    <property type="nucleotide sequence ID" value="NZ_JACGZW010000016.1"/>
</dbReference>
<sequence>MIHEPREVWQAELEATAGYERRQELNERWFRSKDPADFEEFKQWTKSVRWPAELALWQKVNDWYASQLQAMSPRRRTSVPQVAVRCREKGCPLARVYCFALHGGGSRIYFVGRTSSGKPKHGVCNWAFADSFDGLTRWWQVGCKHGHTRLDSADLVDLAVPPALPSSEFLDMSPERVPAGPAESLAPESETVPDEYRLAWRAKIYLPPHDRWIPRAGPQC</sequence>
<evidence type="ECO:0000313" key="3">
    <source>
        <dbReference type="Proteomes" id="UP000526734"/>
    </source>
</evidence>
<dbReference type="Proteomes" id="UP000526734">
    <property type="component" value="Unassembled WGS sequence"/>
</dbReference>